<evidence type="ECO:0000256" key="1">
    <source>
        <dbReference type="ARBA" id="ARBA00022676"/>
    </source>
</evidence>
<comment type="caution">
    <text evidence="5">The sequence shown here is derived from an EMBL/GenBank/DDBJ whole genome shotgun (WGS) entry which is preliminary data.</text>
</comment>
<keyword evidence="6" id="KW-1185">Reference proteome</keyword>
<organism evidence="5 6">
    <name type="scientific">Arthrobacter silviterrae</name>
    <dbReference type="NCBI Taxonomy" id="2026658"/>
    <lineage>
        <taxon>Bacteria</taxon>
        <taxon>Bacillati</taxon>
        <taxon>Actinomycetota</taxon>
        <taxon>Actinomycetes</taxon>
        <taxon>Micrococcales</taxon>
        <taxon>Micrococcaceae</taxon>
        <taxon>Arthrobacter</taxon>
    </lineage>
</organism>
<sequence>MTLVTPDGAFGGPVRVAVNQSRELINRGHDVTVVAGTEGYITALPTEVDGVPVKLFPVRRILPRAGFAGFFSAKFILWLVRNISSFDVVHVHLARDLVTSPGALVALIFGKRMFVQSHGMIDGSDKILASVLDWLIIRRVLRRARVVFSLTDREELDVNLVEPRARVVQLPNGVPVLSEMELKRTSSVSTSIEVLMLARMHSIKRPLVFVRMAAMLLDRFPNARFTLVGPDGGQGASISNLISEIGVEGAIAWEGAVAPEESLARMRLSSVFVLPSESEVMPMSALEAMSVGLPVVLCRPCGIADEVALAGAGLIADQTTNSLVENVSSLLSDPVLRYRMGQNGRKLVDTHFSIGRVVDLLESYYESGTFGNDFS</sequence>
<gene>
    <name evidence="5" type="ORF">G6N77_09040</name>
</gene>
<evidence type="ECO:0000259" key="4">
    <source>
        <dbReference type="Pfam" id="PF13579"/>
    </source>
</evidence>
<dbReference type="EMBL" id="JAAKZI010000013">
    <property type="protein sequence ID" value="NGN83600.1"/>
    <property type="molecule type" value="Genomic_DNA"/>
</dbReference>
<reference evidence="5 6" key="1">
    <citation type="submission" date="2020-02" db="EMBL/GenBank/DDBJ databases">
        <title>Genome sequence of the type strain DSM 27180 of Arthrobacter silviterrae.</title>
        <authorList>
            <person name="Gao J."/>
            <person name="Sun J."/>
        </authorList>
    </citation>
    <scope>NUCLEOTIDE SEQUENCE [LARGE SCALE GENOMIC DNA]</scope>
    <source>
        <strain evidence="5 6">DSM 27180</strain>
    </source>
</reference>
<name>A0ABX0DGD7_9MICC</name>
<protein>
    <submittedName>
        <fullName evidence="5">Glycosyltransferase</fullName>
    </submittedName>
</protein>
<feature type="domain" description="Glycosyltransferase subfamily 4-like N-terminal" evidence="4">
    <location>
        <begin position="11"/>
        <end position="173"/>
    </location>
</feature>
<evidence type="ECO:0000256" key="2">
    <source>
        <dbReference type="ARBA" id="ARBA00022679"/>
    </source>
</evidence>
<dbReference type="Gene3D" id="3.40.50.2000">
    <property type="entry name" value="Glycogen Phosphorylase B"/>
    <property type="match status" value="2"/>
</dbReference>
<evidence type="ECO:0000259" key="3">
    <source>
        <dbReference type="Pfam" id="PF00534"/>
    </source>
</evidence>
<dbReference type="SUPFAM" id="SSF53756">
    <property type="entry name" value="UDP-Glycosyltransferase/glycogen phosphorylase"/>
    <property type="match status" value="1"/>
</dbReference>
<dbReference type="PANTHER" id="PTHR12526:SF510">
    <property type="entry name" value="D-INOSITOL 3-PHOSPHATE GLYCOSYLTRANSFERASE"/>
    <property type="match status" value="1"/>
</dbReference>
<dbReference type="Pfam" id="PF00534">
    <property type="entry name" value="Glycos_transf_1"/>
    <property type="match status" value="1"/>
</dbReference>
<proteinExistence type="predicted"/>
<evidence type="ECO:0000313" key="6">
    <source>
        <dbReference type="Proteomes" id="UP000479226"/>
    </source>
</evidence>
<accession>A0ABX0DGD7</accession>
<dbReference type="RefSeq" id="WP_165181719.1">
    <property type="nucleotide sequence ID" value="NZ_JAAKZI010000013.1"/>
</dbReference>
<dbReference type="InterPro" id="IPR028098">
    <property type="entry name" value="Glyco_trans_4-like_N"/>
</dbReference>
<dbReference type="InterPro" id="IPR001296">
    <property type="entry name" value="Glyco_trans_1"/>
</dbReference>
<dbReference type="Proteomes" id="UP000479226">
    <property type="component" value="Unassembled WGS sequence"/>
</dbReference>
<keyword evidence="2" id="KW-0808">Transferase</keyword>
<feature type="domain" description="Glycosyl transferase family 1" evidence="3">
    <location>
        <begin position="187"/>
        <end position="346"/>
    </location>
</feature>
<dbReference type="PANTHER" id="PTHR12526">
    <property type="entry name" value="GLYCOSYLTRANSFERASE"/>
    <property type="match status" value="1"/>
</dbReference>
<dbReference type="Pfam" id="PF13579">
    <property type="entry name" value="Glyco_trans_4_4"/>
    <property type="match status" value="1"/>
</dbReference>
<evidence type="ECO:0000313" key="5">
    <source>
        <dbReference type="EMBL" id="NGN83600.1"/>
    </source>
</evidence>
<keyword evidence="1" id="KW-0328">Glycosyltransferase</keyword>